<dbReference type="GO" id="GO:0046872">
    <property type="term" value="F:metal ion binding"/>
    <property type="evidence" value="ECO:0007669"/>
    <property type="project" value="UniProtKB-UniRule"/>
</dbReference>
<evidence type="ECO:0000256" key="11">
    <source>
        <dbReference type="ARBA" id="ARBA00023157"/>
    </source>
</evidence>
<comment type="subcellular location">
    <subcellularLocation>
        <location evidence="2">Membrane</location>
        <topology evidence="2">Lipid-anchor</topology>
        <topology evidence="2">GPI-anchor</topology>
    </subcellularLocation>
    <subcellularLocation>
        <location evidence="1">Membrane</location>
        <topology evidence="1">Multi-pass membrane protein</topology>
    </subcellularLocation>
    <subcellularLocation>
        <location evidence="3">Secreted</location>
    </subcellularLocation>
</comment>
<evidence type="ECO:0000256" key="5">
    <source>
        <dbReference type="ARBA" id="ARBA00022525"/>
    </source>
</evidence>
<feature type="disulfide bond" evidence="14">
    <location>
        <begin position="66"/>
        <end position="97"/>
    </location>
</feature>
<feature type="transmembrane region" description="Helical" evidence="16">
    <location>
        <begin position="246"/>
        <end position="275"/>
    </location>
</feature>
<evidence type="ECO:0000313" key="19">
    <source>
        <dbReference type="EMBL" id="KAI3559013.1"/>
    </source>
</evidence>
<dbReference type="OrthoDB" id="2496787at2759"/>
<evidence type="ECO:0000256" key="6">
    <source>
        <dbReference type="ARBA" id="ARBA00022622"/>
    </source>
</evidence>
<gene>
    <name evidence="19" type="ORF">CABS02_01053</name>
</gene>
<evidence type="ECO:0000256" key="16">
    <source>
        <dbReference type="SAM" id="Phobius"/>
    </source>
</evidence>
<protein>
    <recommendedName>
        <fullName evidence="18">CFEM domain-containing protein</fullName>
    </recommendedName>
</protein>
<feature type="transmembrane region" description="Helical" evidence="16">
    <location>
        <begin position="218"/>
        <end position="239"/>
    </location>
</feature>
<keyword evidence="11 14" id="KW-1015">Disulfide bond</keyword>
<comment type="similarity">
    <text evidence="13">Belongs to the SAT4 family.</text>
</comment>
<dbReference type="GO" id="GO:0005576">
    <property type="term" value="C:extracellular region"/>
    <property type="evidence" value="ECO:0007669"/>
    <property type="project" value="UniProtKB-SubCell"/>
</dbReference>
<feature type="transmembrane region" description="Helical" evidence="16">
    <location>
        <begin position="369"/>
        <end position="391"/>
    </location>
</feature>
<dbReference type="Pfam" id="PF05730">
    <property type="entry name" value="CFEM"/>
    <property type="match status" value="1"/>
</dbReference>
<feature type="binding site" description="axial binding residue" evidence="14">
    <location>
        <position position="80"/>
    </location>
    <ligand>
        <name>heme</name>
        <dbReference type="ChEBI" id="CHEBI:30413"/>
    </ligand>
    <ligandPart>
        <name>Fe</name>
        <dbReference type="ChEBI" id="CHEBI:18248"/>
    </ligandPart>
</feature>
<keyword evidence="9 16" id="KW-1133">Transmembrane helix</keyword>
<comment type="caution">
    <text evidence="19">The sequence shown here is derived from an EMBL/GenBank/DDBJ whole genome shotgun (WGS) entry which is preliminary data.</text>
</comment>
<comment type="caution">
    <text evidence="14">Lacks conserved residue(s) required for the propagation of feature annotation.</text>
</comment>
<dbReference type="PANTHER" id="PTHR33048">
    <property type="entry name" value="PTH11-LIKE INTEGRAL MEMBRANE PROTEIN (AFU_ORTHOLOGUE AFUA_5G11245)"/>
    <property type="match status" value="1"/>
</dbReference>
<feature type="disulfide bond" evidence="14">
    <location>
        <begin position="76"/>
        <end position="83"/>
    </location>
</feature>
<dbReference type="PROSITE" id="PS52012">
    <property type="entry name" value="CFEM"/>
    <property type="match status" value="1"/>
</dbReference>
<dbReference type="InterPro" id="IPR008427">
    <property type="entry name" value="Extracellular_membr_CFEM_dom"/>
</dbReference>
<keyword evidence="12" id="KW-0449">Lipoprotein</keyword>
<feature type="domain" description="CFEM" evidence="18">
    <location>
        <begin position="31"/>
        <end position="150"/>
    </location>
</feature>
<feature type="region of interest" description="Disordered" evidence="15">
    <location>
        <begin position="440"/>
        <end position="466"/>
    </location>
</feature>
<name>A0A9P9XS96_9PEZI</name>
<comment type="similarity">
    <text evidence="4">Belongs to the RBT5 family.</text>
</comment>
<feature type="transmembrane region" description="Helical" evidence="16">
    <location>
        <begin position="136"/>
        <end position="154"/>
    </location>
</feature>
<organism evidence="19 20">
    <name type="scientific">Colletotrichum abscissum</name>
    <dbReference type="NCBI Taxonomy" id="1671311"/>
    <lineage>
        <taxon>Eukaryota</taxon>
        <taxon>Fungi</taxon>
        <taxon>Dikarya</taxon>
        <taxon>Ascomycota</taxon>
        <taxon>Pezizomycotina</taxon>
        <taxon>Sordariomycetes</taxon>
        <taxon>Hypocreomycetidae</taxon>
        <taxon>Glomerellales</taxon>
        <taxon>Glomerellaceae</taxon>
        <taxon>Colletotrichum</taxon>
        <taxon>Colletotrichum acutatum species complex</taxon>
    </lineage>
</organism>
<feature type="disulfide bond" evidence="14">
    <location>
        <begin position="62"/>
        <end position="102"/>
    </location>
</feature>
<evidence type="ECO:0000256" key="1">
    <source>
        <dbReference type="ARBA" id="ARBA00004141"/>
    </source>
</evidence>
<evidence type="ECO:0000313" key="20">
    <source>
        <dbReference type="Proteomes" id="UP001056436"/>
    </source>
</evidence>
<evidence type="ECO:0000256" key="2">
    <source>
        <dbReference type="ARBA" id="ARBA00004589"/>
    </source>
</evidence>
<keyword evidence="14" id="KW-0349">Heme</keyword>
<evidence type="ECO:0000256" key="14">
    <source>
        <dbReference type="PROSITE-ProRule" id="PRU01356"/>
    </source>
</evidence>
<evidence type="ECO:0000256" key="3">
    <source>
        <dbReference type="ARBA" id="ARBA00004613"/>
    </source>
</evidence>
<keyword evidence="14" id="KW-0408">Iron</keyword>
<evidence type="ECO:0000256" key="10">
    <source>
        <dbReference type="ARBA" id="ARBA00023136"/>
    </source>
</evidence>
<reference evidence="19" key="1">
    <citation type="submission" date="2019-01" db="EMBL/GenBank/DDBJ databases">
        <title>Colletotrichum abscissum LGMF1257.</title>
        <authorList>
            <person name="Baroncelli R."/>
        </authorList>
    </citation>
    <scope>NUCLEOTIDE SEQUENCE</scope>
    <source>
        <strain evidence="19">Ca142</strain>
    </source>
</reference>
<dbReference type="InterPro" id="IPR052337">
    <property type="entry name" value="SAT4-like"/>
</dbReference>
<feature type="transmembrane region" description="Helical" evidence="16">
    <location>
        <begin position="330"/>
        <end position="349"/>
    </location>
</feature>
<feature type="compositionally biased region" description="Polar residues" evidence="15">
    <location>
        <begin position="440"/>
        <end position="464"/>
    </location>
</feature>
<dbReference type="AlphaFoldDB" id="A0A9P9XS96"/>
<dbReference type="SMART" id="SM00747">
    <property type="entry name" value="CFEM"/>
    <property type="match status" value="1"/>
</dbReference>
<keyword evidence="8 17" id="KW-0732">Signal</keyword>
<evidence type="ECO:0000256" key="12">
    <source>
        <dbReference type="ARBA" id="ARBA00023288"/>
    </source>
</evidence>
<feature type="signal peptide" evidence="17">
    <location>
        <begin position="1"/>
        <end position="21"/>
    </location>
</feature>
<evidence type="ECO:0000256" key="7">
    <source>
        <dbReference type="ARBA" id="ARBA00022692"/>
    </source>
</evidence>
<keyword evidence="10 16" id="KW-0472">Membrane</keyword>
<evidence type="ECO:0000256" key="13">
    <source>
        <dbReference type="ARBA" id="ARBA00038359"/>
    </source>
</evidence>
<dbReference type="EMBL" id="SDAQ01000002">
    <property type="protein sequence ID" value="KAI3559013.1"/>
    <property type="molecule type" value="Genomic_DNA"/>
</dbReference>
<proteinExistence type="inferred from homology"/>
<evidence type="ECO:0000256" key="4">
    <source>
        <dbReference type="ARBA" id="ARBA00010031"/>
    </source>
</evidence>
<dbReference type="GO" id="GO:0098552">
    <property type="term" value="C:side of membrane"/>
    <property type="evidence" value="ECO:0007669"/>
    <property type="project" value="UniProtKB-KW"/>
</dbReference>
<dbReference type="Pfam" id="PF20684">
    <property type="entry name" value="Fung_rhodopsin"/>
    <property type="match status" value="1"/>
</dbReference>
<keyword evidence="14" id="KW-0479">Metal-binding</keyword>
<sequence>MSWTRLRIAVWLACLAVDVIAASTSIQLTTISNATSPGVTSPAPLDPAAAAMEQMAASLSPCALNCTTREVAKSPCNATDFTCICTNRLLNGNIGACLAQHCTVTESLRMTSLEAQRYSKTSCRVPVRRNTDQGPITWTLFSIALVALAARLISKIPSLNPAFSFGWDDWLILASTLALIPADIGSQILIGIGLGQDIWMVSPDNITQILLLFFVEELLYSFVVAVTKLSILIFYLRLFAETWFRVVCYVMLGVTTVYGIGQILAIVLVCSPVSYNWTQWDGEHQGKCGNVNLMAFINGGVNIAIDFILFILPVTQFITVSWTLKKKIGVSLIFLVGLSVTASSGIRLATLAKFGGTQNPTYDYKELSIWSLVEMHMSVICACMPGMTSFIRRVSPRMYRMKQYTPQQPDRNQPRTGRSVARRIQDTLARITTIRITGNRSGWESSQATVKSSGTESSTTSDPRSNAYKDYLTYATYADGQEGGTELNTLRSREVT</sequence>
<evidence type="ECO:0000256" key="9">
    <source>
        <dbReference type="ARBA" id="ARBA00022989"/>
    </source>
</evidence>
<keyword evidence="20" id="KW-1185">Reference proteome</keyword>
<evidence type="ECO:0000259" key="18">
    <source>
        <dbReference type="PROSITE" id="PS52012"/>
    </source>
</evidence>
<evidence type="ECO:0000256" key="17">
    <source>
        <dbReference type="SAM" id="SignalP"/>
    </source>
</evidence>
<accession>A0A9P9XS96</accession>
<keyword evidence="6" id="KW-0325">Glycoprotein</keyword>
<keyword evidence="7 16" id="KW-0812">Transmembrane</keyword>
<dbReference type="Proteomes" id="UP001056436">
    <property type="component" value="Unassembled WGS sequence"/>
</dbReference>
<keyword evidence="6" id="KW-0336">GPI-anchor</keyword>
<feature type="chain" id="PRO_5040454463" description="CFEM domain-containing protein" evidence="17">
    <location>
        <begin position="22"/>
        <end position="496"/>
    </location>
</feature>
<feature type="transmembrane region" description="Helical" evidence="16">
    <location>
        <begin position="295"/>
        <end position="318"/>
    </location>
</feature>
<evidence type="ECO:0000256" key="15">
    <source>
        <dbReference type="SAM" id="MobiDB-lite"/>
    </source>
</evidence>
<dbReference type="PANTHER" id="PTHR33048:SF143">
    <property type="entry name" value="EXTRACELLULAR MEMBRANE PROTEIN CFEM DOMAIN-CONTAINING PROTEIN-RELATED"/>
    <property type="match status" value="1"/>
</dbReference>
<keyword evidence="5" id="KW-0964">Secreted</keyword>
<evidence type="ECO:0000256" key="8">
    <source>
        <dbReference type="ARBA" id="ARBA00022729"/>
    </source>
</evidence>
<dbReference type="InterPro" id="IPR049326">
    <property type="entry name" value="Rhodopsin_dom_fungi"/>
</dbReference>